<proteinExistence type="predicted"/>
<dbReference type="AlphaFoldDB" id="A0A3B0BRU8"/>
<sequence length="117" mass="13241">MMKYCSLLLTVLVLFSCSDDEPTAGCFQDEGRRIVTIVNNINGTVIFNGDCGYLIDPDELLDRNPTSVLFPCNLEIEFEIDGLKVNFSGFVYESFEFEDICADFFEITDIEIVPDNQ</sequence>
<comment type="caution">
    <text evidence="1">The sequence shown here is derived from an EMBL/GenBank/DDBJ whole genome shotgun (WGS) entry which is preliminary data.</text>
</comment>
<keyword evidence="2" id="KW-1185">Reference proteome</keyword>
<evidence type="ECO:0000313" key="2">
    <source>
        <dbReference type="Proteomes" id="UP000276603"/>
    </source>
</evidence>
<protein>
    <submittedName>
        <fullName evidence="1">Uncharacterized protein</fullName>
    </submittedName>
</protein>
<dbReference type="PROSITE" id="PS51257">
    <property type="entry name" value="PROKAR_LIPOPROTEIN"/>
    <property type="match status" value="1"/>
</dbReference>
<accession>A0A3B0BRU8</accession>
<reference evidence="1 2" key="1">
    <citation type="submission" date="2018-10" db="EMBL/GenBank/DDBJ databases">
        <title>Ulvibacterium marinum gen. nov., sp. nov., a novel marine bacterium of the family Flavobacteriaceae, isolated from a culture of the green alga Ulva prolifera.</title>
        <authorList>
            <person name="Zhang Z."/>
        </authorList>
    </citation>
    <scope>NUCLEOTIDE SEQUENCE [LARGE SCALE GENOMIC DNA]</scope>
    <source>
        <strain evidence="1 2">CCMM003</strain>
    </source>
</reference>
<dbReference type="EMBL" id="RBCJ01000008">
    <property type="protein sequence ID" value="RKN75104.1"/>
    <property type="molecule type" value="Genomic_DNA"/>
</dbReference>
<dbReference type="OrthoDB" id="1447796at2"/>
<evidence type="ECO:0000313" key="1">
    <source>
        <dbReference type="EMBL" id="RKN75104.1"/>
    </source>
</evidence>
<organism evidence="1 2">
    <name type="scientific">Ulvibacterium marinum</name>
    <dbReference type="NCBI Taxonomy" id="2419782"/>
    <lineage>
        <taxon>Bacteria</taxon>
        <taxon>Pseudomonadati</taxon>
        <taxon>Bacteroidota</taxon>
        <taxon>Flavobacteriia</taxon>
        <taxon>Flavobacteriales</taxon>
        <taxon>Flavobacteriaceae</taxon>
        <taxon>Ulvibacterium</taxon>
    </lineage>
</organism>
<dbReference type="Proteomes" id="UP000276603">
    <property type="component" value="Unassembled WGS sequence"/>
</dbReference>
<name>A0A3B0BRU8_9FLAO</name>
<gene>
    <name evidence="1" type="ORF">D7Z94_25215</name>
</gene>
<dbReference type="RefSeq" id="WP_120714447.1">
    <property type="nucleotide sequence ID" value="NZ_RBCJ01000008.1"/>
</dbReference>